<evidence type="ECO:0000256" key="7">
    <source>
        <dbReference type="SAM" id="Phobius"/>
    </source>
</evidence>
<feature type="transmembrane region" description="Helical" evidence="7">
    <location>
        <begin position="232"/>
        <end position="256"/>
    </location>
</feature>
<dbReference type="GO" id="GO:0005886">
    <property type="term" value="C:plasma membrane"/>
    <property type="evidence" value="ECO:0007669"/>
    <property type="project" value="UniProtKB-SubCell"/>
</dbReference>
<protein>
    <submittedName>
        <fullName evidence="8">MFS transporter</fullName>
    </submittedName>
</protein>
<feature type="transmembrane region" description="Helical" evidence="7">
    <location>
        <begin position="132"/>
        <end position="150"/>
    </location>
</feature>
<name>A0A919MFE0_9ACTN</name>
<dbReference type="InterPro" id="IPR050171">
    <property type="entry name" value="MFS_Transporters"/>
</dbReference>
<evidence type="ECO:0000313" key="9">
    <source>
        <dbReference type="Proteomes" id="UP000619479"/>
    </source>
</evidence>
<organism evidence="8 9">
    <name type="scientific">Actinoplanes cyaneus</name>
    <dbReference type="NCBI Taxonomy" id="52696"/>
    <lineage>
        <taxon>Bacteria</taxon>
        <taxon>Bacillati</taxon>
        <taxon>Actinomycetota</taxon>
        <taxon>Actinomycetes</taxon>
        <taxon>Micromonosporales</taxon>
        <taxon>Micromonosporaceae</taxon>
        <taxon>Actinoplanes</taxon>
    </lineage>
</organism>
<keyword evidence="9" id="KW-1185">Reference proteome</keyword>
<evidence type="ECO:0000256" key="5">
    <source>
        <dbReference type="ARBA" id="ARBA00022989"/>
    </source>
</evidence>
<evidence type="ECO:0000256" key="6">
    <source>
        <dbReference type="ARBA" id="ARBA00023136"/>
    </source>
</evidence>
<dbReference type="GO" id="GO:0022857">
    <property type="term" value="F:transmembrane transporter activity"/>
    <property type="evidence" value="ECO:0007669"/>
    <property type="project" value="InterPro"/>
</dbReference>
<keyword evidence="4 7" id="KW-0812">Transmembrane</keyword>
<feature type="transmembrane region" description="Helical" evidence="7">
    <location>
        <begin position="67"/>
        <end position="85"/>
    </location>
</feature>
<dbReference type="Pfam" id="PF07690">
    <property type="entry name" value="MFS_1"/>
    <property type="match status" value="1"/>
</dbReference>
<dbReference type="EMBL" id="BOMH01000058">
    <property type="protein sequence ID" value="GID69126.1"/>
    <property type="molecule type" value="Genomic_DNA"/>
</dbReference>
<proteinExistence type="predicted"/>
<feature type="transmembrane region" description="Helical" evidence="7">
    <location>
        <begin position="268"/>
        <end position="286"/>
    </location>
</feature>
<comment type="caution">
    <text evidence="8">The sequence shown here is derived from an EMBL/GenBank/DDBJ whole genome shotgun (WGS) entry which is preliminary data.</text>
</comment>
<dbReference type="Gene3D" id="1.20.1250.20">
    <property type="entry name" value="MFS general substrate transporter like domains"/>
    <property type="match status" value="1"/>
</dbReference>
<evidence type="ECO:0000256" key="4">
    <source>
        <dbReference type="ARBA" id="ARBA00022692"/>
    </source>
</evidence>
<evidence type="ECO:0000256" key="1">
    <source>
        <dbReference type="ARBA" id="ARBA00004651"/>
    </source>
</evidence>
<dbReference type="Proteomes" id="UP000619479">
    <property type="component" value="Unassembled WGS sequence"/>
</dbReference>
<keyword evidence="6 7" id="KW-0472">Membrane</keyword>
<dbReference type="InterPro" id="IPR036259">
    <property type="entry name" value="MFS_trans_sf"/>
</dbReference>
<evidence type="ECO:0000313" key="8">
    <source>
        <dbReference type="EMBL" id="GID69126.1"/>
    </source>
</evidence>
<keyword evidence="3" id="KW-1003">Cell membrane</keyword>
<dbReference type="AlphaFoldDB" id="A0A919MFE0"/>
<feature type="transmembrane region" description="Helical" evidence="7">
    <location>
        <begin position="350"/>
        <end position="378"/>
    </location>
</feature>
<feature type="transmembrane region" description="Helical" evidence="7">
    <location>
        <begin position="24"/>
        <end position="55"/>
    </location>
</feature>
<dbReference type="InterPro" id="IPR011701">
    <property type="entry name" value="MFS"/>
</dbReference>
<dbReference type="RefSeq" id="WP_203750881.1">
    <property type="nucleotide sequence ID" value="NZ_BAAAUC010000036.1"/>
</dbReference>
<evidence type="ECO:0000256" key="2">
    <source>
        <dbReference type="ARBA" id="ARBA00022448"/>
    </source>
</evidence>
<dbReference type="PANTHER" id="PTHR23517:SF2">
    <property type="entry name" value="MULTIDRUG RESISTANCE PROTEIN MDTH"/>
    <property type="match status" value="1"/>
</dbReference>
<dbReference type="SUPFAM" id="SSF103473">
    <property type="entry name" value="MFS general substrate transporter"/>
    <property type="match status" value="1"/>
</dbReference>
<keyword evidence="2" id="KW-0813">Transport</keyword>
<feature type="transmembrane region" description="Helical" evidence="7">
    <location>
        <begin position="91"/>
        <end position="112"/>
    </location>
</feature>
<comment type="subcellular location">
    <subcellularLocation>
        <location evidence="1">Cell membrane</location>
        <topology evidence="1">Multi-pass membrane protein</topology>
    </subcellularLocation>
</comment>
<gene>
    <name evidence="8" type="ORF">Acy02nite_70070</name>
</gene>
<dbReference type="PANTHER" id="PTHR23517">
    <property type="entry name" value="RESISTANCE PROTEIN MDTM, PUTATIVE-RELATED-RELATED"/>
    <property type="match status" value="1"/>
</dbReference>
<feature type="transmembrane region" description="Helical" evidence="7">
    <location>
        <begin position="200"/>
        <end position="226"/>
    </location>
</feature>
<feature type="transmembrane region" description="Helical" evidence="7">
    <location>
        <begin position="156"/>
        <end position="179"/>
    </location>
</feature>
<keyword evidence="5 7" id="KW-1133">Transmembrane helix</keyword>
<sequence length="404" mass="40953">MRVLLLATLVNAFGNGAYLTTSVLFLTTVAGLSPATIAAGLSAGAAAGVLAVTPLGYVADRYGPKRLSILSMIVLAGSYTALLAVHSLMPFILLSCLIAVATALVKSANGALAAGSVPAASRLTMRARLRTMTNAGMGLGTLAGSIPLLLHTPVAYAVILLVNAATFLVAAVLVARVPGVAPQTTPVGGPRLVALRDRPFLAFAALDGLISSTYNDLLGIGLPLWLATGAHAPLWLISVALVINTAGCVLLQVRMTRGVDGLAAARRVALRGSALVALSCAIFAIAAGRSPWLAGTLIATAAVVHVLGELWLSTGSWAVLFAMAPPWAQGQYQGAYFAGRGLGDMVAPPLVTACVLGLHGSGWLVLAALFAGGGLLYLPLTRWAAGTRSAASSPALPEPATPHP</sequence>
<accession>A0A919MFE0</accession>
<evidence type="ECO:0000256" key="3">
    <source>
        <dbReference type="ARBA" id="ARBA00022475"/>
    </source>
</evidence>
<reference evidence="8" key="1">
    <citation type="submission" date="2021-01" db="EMBL/GenBank/DDBJ databases">
        <title>Whole genome shotgun sequence of Actinoplanes cyaneus NBRC 14990.</title>
        <authorList>
            <person name="Komaki H."/>
            <person name="Tamura T."/>
        </authorList>
    </citation>
    <scope>NUCLEOTIDE SEQUENCE</scope>
    <source>
        <strain evidence="8">NBRC 14990</strain>
    </source>
</reference>